<comment type="similarity">
    <text evidence="1">Belongs to the mandelate racemase/muconate lactonizing enzyme family.</text>
</comment>
<dbReference type="InterPro" id="IPR029017">
    <property type="entry name" value="Enolase-like_N"/>
</dbReference>
<evidence type="ECO:0000313" key="5">
    <source>
        <dbReference type="Proteomes" id="UP000295719"/>
    </source>
</evidence>
<dbReference type="InterPro" id="IPR013341">
    <property type="entry name" value="Mandelate_racemase_N_dom"/>
</dbReference>
<dbReference type="SUPFAM" id="SSF54826">
    <property type="entry name" value="Enolase N-terminal domain-like"/>
    <property type="match status" value="1"/>
</dbReference>
<evidence type="ECO:0000256" key="1">
    <source>
        <dbReference type="ARBA" id="ARBA00008031"/>
    </source>
</evidence>
<dbReference type="SFLD" id="SFLDS00001">
    <property type="entry name" value="Enolase"/>
    <property type="match status" value="1"/>
</dbReference>
<dbReference type="Pfam" id="PF13378">
    <property type="entry name" value="MR_MLE_C"/>
    <property type="match status" value="1"/>
</dbReference>
<dbReference type="GO" id="GO:0009063">
    <property type="term" value="P:amino acid catabolic process"/>
    <property type="evidence" value="ECO:0007669"/>
    <property type="project" value="InterPro"/>
</dbReference>
<sequence>MTAGSISPWRQKEGVIRQVELWPLRIPLKNTLQIAIGEERQTIDVVIVRLLTEEGVVGLGETQAWRRQGSSETLAGLVDAMRSLLVPLMTGQSIFDLAKIASQFDAVLYGRLAAKAALLDALYDAQGQLLRVPVWQLLGGRARATIEAGALLTLRPRIEQTLDEAQIFYQQGYRHFSVKVGKDVKRDIQTIAALRALLGDQVRLLVDANAAMEFDDALRLIKGIAPFDIDAVEQPLASHDWQGLAELASRSAIPFILDESVTTQADLLQLIPQRVAHGLHTKTAKNGGLWHIRPLWQLADAAGWRIRAGNHPATSLATLSAAHLATAWPHTLIPSPFTQSVTHDLVGDVVTEPVCVNQGQLKVGDLPGFGAELDMTQIARWQLS</sequence>
<keyword evidence="5" id="KW-1185">Reference proteome</keyword>
<dbReference type="Gene3D" id="3.30.390.10">
    <property type="entry name" value="Enolase-like, N-terminal domain"/>
    <property type="match status" value="1"/>
</dbReference>
<dbReference type="InterPro" id="IPR036849">
    <property type="entry name" value="Enolase-like_C_sf"/>
</dbReference>
<keyword evidence="4" id="KW-0413">Isomerase</keyword>
<evidence type="ECO:0000256" key="2">
    <source>
        <dbReference type="ARBA" id="ARBA00022723"/>
    </source>
</evidence>
<dbReference type="RefSeq" id="WP_131864265.1">
    <property type="nucleotide sequence ID" value="NZ_SMCR01000002.1"/>
</dbReference>
<dbReference type="GO" id="GO:0046872">
    <property type="term" value="F:metal ion binding"/>
    <property type="evidence" value="ECO:0007669"/>
    <property type="project" value="UniProtKB-KW"/>
</dbReference>
<dbReference type="PANTHER" id="PTHR48080:SF3">
    <property type="entry name" value="ENOLASE SUPERFAMILY MEMBER DDB_G0284701"/>
    <property type="match status" value="1"/>
</dbReference>
<dbReference type="SFLD" id="SFLDG00180">
    <property type="entry name" value="muconate_cycloisomerase"/>
    <property type="match status" value="1"/>
</dbReference>
<dbReference type="Gene3D" id="3.20.20.120">
    <property type="entry name" value="Enolase-like C-terminal domain"/>
    <property type="match status" value="1"/>
</dbReference>
<dbReference type="InterPro" id="IPR018110">
    <property type="entry name" value="Mandel_Rmase/mucon_lact_enz_CS"/>
</dbReference>
<dbReference type="PANTHER" id="PTHR48080">
    <property type="entry name" value="D-GALACTONATE DEHYDRATASE-RELATED"/>
    <property type="match status" value="1"/>
</dbReference>
<accession>A0A4R3Z1T3</accession>
<gene>
    <name evidence="4" type="ORF">EDC52_102190</name>
</gene>
<dbReference type="GO" id="GO:0016853">
    <property type="term" value="F:isomerase activity"/>
    <property type="evidence" value="ECO:0007669"/>
    <property type="project" value="UniProtKB-KW"/>
</dbReference>
<organism evidence="4 5">
    <name type="scientific">Biostraticola tofi</name>
    <dbReference type="NCBI Taxonomy" id="466109"/>
    <lineage>
        <taxon>Bacteria</taxon>
        <taxon>Pseudomonadati</taxon>
        <taxon>Pseudomonadota</taxon>
        <taxon>Gammaproteobacteria</taxon>
        <taxon>Enterobacterales</taxon>
        <taxon>Bruguierivoracaceae</taxon>
        <taxon>Biostraticola</taxon>
    </lineage>
</organism>
<name>A0A4R3Z1T3_9GAMM</name>
<keyword evidence="2" id="KW-0479">Metal-binding</keyword>
<dbReference type="InterPro" id="IPR034593">
    <property type="entry name" value="DgoD-like"/>
</dbReference>
<dbReference type="SMART" id="SM00922">
    <property type="entry name" value="MR_MLE"/>
    <property type="match status" value="1"/>
</dbReference>
<evidence type="ECO:0000259" key="3">
    <source>
        <dbReference type="SMART" id="SM00922"/>
    </source>
</evidence>
<dbReference type="InterPro" id="IPR029065">
    <property type="entry name" value="Enolase_C-like"/>
</dbReference>
<dbReference type="SUPFAM" id="SSF51604">
    <property type="entry name" value="Enolase C-terminal domain-like"/>
    <property type="match status" value="1"/>
</dbReference>
<protein>
    <submittedName>
        <fullName evidence="4">Muconate cycloisomerase</fullName>
    </submittedName>
</protein>
<reference evidence="4 5" key="1">
    <citation type="submission" date="2019-03" db="EMBL/GenBank/DDBJ databases">
        <title>Genomic Encyclopedia of Type Strains, Phase IV (KMG-IV): sequencing the most valuable type-strain genomes for metagenomic binning, comparative biology and taxonomic classification.</title>
        <authorList>
            <person name="Goeker M."/>
        </authorList>
    </citation>
    <scope>NUCLEOTIDE SEQUENCE [LARGE SCALE GENOMIC DNA]</scope>
    <source>
        <strain evidence="4 5">DSM 19580</strain>
    </source>
</reference>
<dbReference type="PROSITE" id="PS00909">
    <property type="entry name" value="MR_MLE_2"/>
    <property type="match status" value="1"/>
</dbReference>
<dbReference type="Pfam" id="PF02746">
    <property type="entry name" value="MR_MLE_N"/>
    <property type="match status" value="1"/>
</dbReference>
<dbReference type="InterPro" id="IPR013342">
    <property type="entry name" value="Mandelate_racemase_C"/>
</dbReference>
<dbReference type="Proteomes" id="UP000295719">
    <property type="component" value="Unassembled WGS sequence"/>
</dbReference>
<feature type="domain" description="Mandelate racemase/muconate lactonizing enzyme C-terminal" evidence="3">
    <location>
        <begin position="158"/>
        <end position="254"/>
    </location>
</feature>
<proteinExistence type="inferred from homology"/>
<comment type="caution">
    <text evidence="4">The sequence shown here is derived from an EMBL/GenBank/DDBJ whole genome shotgun (WGS) entry which is preliminary data.</text>
</comment>
<dbReference type="EMBL" id="SMCR01000002">
    <property type="protein sequence ID" value="TCV98867.1"/>
    <property type="molecule type" value="Genomic_DNA"/>
</dbReference>
<evidence type="ECO:0000313" key="4">
    <source>
        <dbReference type="EMBL" id="TCV98867.1"/>
    </source>
</evidence>
<dbReference type="OrthoDB" id="9802699at2"/>
<dbReference type="AlphaFoldDB" id="A0A4R3Z1T3"/>